<dbReference type="PANTHER" id="PTHR36180">
    <property type="entry name" value="DNA-BINDING PROTEIN-RELATED-RELATED"/>
    <property type="match status" value="1"/>
</dbReference>
<protein>
    <submittedName>
        <fullName evidence="2">Prophage antirepressor</fullName>
    </submittedName>
</protein>
<accession>A0A1H9YLQ9</accession>
<dbReference type="EMBL" id="FOHN01000002">
    <property type="protein sequence ID" value="SES69427.1"/>
    <property type="molecule type" value="Genomic_DNA"/>
</dbReference>
<dbReference type="Pfam" id="PF02498">
    <property type="entry name" value="Bro-N"/>
    <property type="match status" value="1"/>
</dbReference>
<reference evidence="2 3" key="1">
    <citation type="submission" date="2016-10" db="EMBL/GenBank/DDBJ databases">
        <authorList>
            <person name="de Groot N.N."/>
        </authorList>
    </citation>
    <scope>NUCLEOTIDE SEQUENCE [LARGE SCALE GENOMIC DNA]</scope>
    <source>
        <strain evidence="2 3">DSM 1801</strain>
    </source>
</reference>
<dbReference type="AlphaFoldDB" id="A0A1H9YLQ9"/>
<dbReference type="InterPro" id="IPR003497">
    <property type="entry name" value="BRO_N_domain"/>
</dbReference>
<feature type="domain" description="Bro-N" evidence="1">
    <location>
        <begin position="1"/>
        <end position="102"/>
    </location>
</feature>
<sequence length="218" mass="24811">MEQIKVFENSEFGQVRTVSVNNEPWFVLTDVCTALELKNVSMVKERLDEDERSKFNLGRQGQVNIVNESGLYAVILRSDKPSAKKFRKWITSDVLPSIRKTGKYETVKLTDEHVKALEYIMKSTKEQLPFVSSILQDAGFNMGTSNAESYEDKFIKSLDVVGRITDDVYEEYTTKFGADSLSKTLFSRKVNLLHGTSTKTKKVGAVTKRTYELNIKEV</sequence>
<dbReference type="Proteomes" id="UP000199800">
    <property type="component" value="Unassembled WGS sequence"/>
</dbReference>
<dbReference type="PROSITE" id="PS51750">
    <property type="entry name" value="BRO_N"/>
    <property type="match status" value="1"/>
</dbReference>
<dbReference type="PANTHER" id="PTHR36180:SF2">
    <property type="entry name" value="BRO FAMILY PROTEIN"/>
    <property type="match status" value="1"/>
</dbReference>
<organism evidence="2 3">
    <name type="scientific">[Clostridium] polysaccharolyticum</name>
    <dbReference type="NCBI Taxonomy" id="29364"/>
    <lineage>
        <taxon>Bacteria</taxon>
        <taxon>Bacillati</taxon>
        <taxon>Bacillota</taxon>
        <taxon>Clostridia</taxon>
        <taxon>Lachnospirales</taxon>
        <taxon>Lachnospiraceae</taxon>
    </lineage>
</organism>
<evidence type="ECO:0000313" key="2">
    <source>
        <dbReference type="EMBL" id="SES69427.1"/>
    </source>
</evidence>
<dbReference type="RefSeq" id="WP_092475459.1">
    <property type="nucleotide sequence ID" value="NZ_FOHN01000002.1"/>
</dbReference>
<evidence type="ECO:0000259" key="1">
    <source>
        <dbReference type="PROSITE" id="PS51750"/>
    </source>
</evidence>
<gene>
    <name evidence="2" type="ORF">SAMN04487772_10263</name>
</gene>
<evidence type="ECO:0000313" key="3">
    <source>
        <dbReference type="Proteomes" id="UP000199800"/>
    </source>
</evidence>
<keyword evidence="3" id="KW-1185">Reference proteome</keyword>
<proteinExistence type="predicted"/>
<dbReference type="OrthoDB" id="9812611at2"/>
<dbReference type="SMART" id="SM01040">
    <property type="entry name" value="Bro-N"/>
    <property type="match status" value="1"/>
</dbReference>
<dbReference type="STRING" id="29364.SAMN04487772_10263"/>
<name>A0A1H9YLQ9_9FIRM</name>